<dbReference type="EMBL" id="FOZS01000002">
    <property type="protein sequence ID" value="SFS67939.1"/>
    <property type="molecule type" value="Genomic_DNA"/>
</dbReference>
<keyword evidence="3" id="KW-1185">Reference proteome</keyword>
<dbReference type="Pfam" id="PF19130">
    <property type="entry name" value="DUF5813"/>
    <property type="match status" value="1"/>
</dbReference>
<proteinExistence type="predicted"/>
<evidence type="ECO:0000313" key="2">
    <source>
        <dbReference type="EMBL" id="SFS67939.1"/>
    </source>
</evidence>
<reference evidence="3" key="1">
    <citation type="submission" date="2016-10" db="EMBL/GenBank/DDBJ databases">
        <authorList>
            <person name="Varghese N."/>
            <person name="Submissions S."/>
        </authorList>
    </citation>
    <scope>NUCLEOTIDE SEQUENCE [LARGE SCALE GENOMIC DNA]</scope>
    <source>
        <strain evidence="3">DSM 22427</strain>
    </source>
</reference>
<evidence type="ECO:0008006" key="4">
    <source>
        <dbReference type="Google" id="ProtNLM"/>
    </source>
</evidence>
<dbReference type="RefSeq" id="WP_092904334.1">
    <property type="nucleotide sequence ID" value="NZ_FOZS01000002.1"/>
</dbReference>
<protein>
    <recommendedName>
        <fullName evidence="4">YbjN domain-containing protein</fullName>
    </recommendedName>
</protein>
<dbReference type="InterPro" id="IPR043851">
    <property type="entry name" value="DUF5813"/>
</dbReference>
<gene>
    <name evidence="2" type="ORF">SAMN04488556_2092</name>
</gene>
<feature type="compositionally biased region" description="Basic and acidic residues" evidence="1">
    <location>
        <begin position="8"/>
        <end position="24"/>
    </location>
</feature>
<accession>A0A1I6RT91</accession>
<evidence type="ECO:0000313" key="3">
    <source>
        <dbReference type="Proteomes" id="UP000199199"/>
    </source>
</evidence>
<feature type="region of interest" description="Disordered" evidence="1">
    <location>
        <begin position="1"/>
        <end position="28"/>
    </location>
</feature>
<name>A0A1I6RT91_9EURY</name>
<dbReference type="AlphaFoldDB" id="A0A1I6RT91"/>
<evidence type="ECO:0000256" key="1">
    <source>
        <dbReference type="SAM" id="MobiDB-lite"/>
    </source>
</evidence>
<organism evidence="2 3">
    <name type="scientific">Halostagnicola kamekurae</name>
    <dbReference type="NCBI Taxonomy" id="619731"/>
    <lineage>
        <taxon>Archaea</taxon>
        <taxon>Methanobacteriati</taxon>
        <taxon>Methanobacteriota</taxon>
        <taxon>Stenosarchaea group</taxon>
        <taxon>Halobacteria</taxon>
        <taxon>Halobacteriales</taxon>
        <taxon>Natrialbaceae</taxon>
        <taxon>Halostagnicola</taxon>
    </lineage>
</organism>
<dbReference type="OrthoDB" id="213744at2157"/>
<sequence>MTDQPAAVERELESHDAFTPREDDTGYDLETTVFETTVTADEGEGKRDGEFRVTITLPTLSAATADTGPTVEQVVEDGWFETLERRLEDTFSLAHTSTHDEPVLERDSDEVRVILEYVAWDAAEGIEDAKTLLEYVEGTYAQGIVPGYEYEGEAATLLENAQSRGQQAAEGDGNSGGMPM</sequence>
<dbReference type="Proteomes" id="UP000199199">
    <property type="component" value="Unassembled WGS sequence"/>
</dbReference>